<evidence type="ECO:0000313" key="2">
    <source>
        <dbReference type="Proteomes" id="UP000696573"/>
    </source>
</evidence>
<accession>A0A9N9UZP1</accession>
<name>A0A9N9UZP1_9HYPO</name>
<sequence length="162" mass="17879">MFRCCNIDYFTVFVGNQDGNVRCNDSAGISSQGPILKSSTENALTSITQNIARLATDATSIKQEVANLNNGLTLLENNLGTEVTKLQGRLSSYFDARTDGDATLCPLLNLLSGKEIRGFPRTMRDLHSLDSQSGIAILGQLRCNVRENTVWVLRERLRDEIL</sequence>
<gene>
    <name evidence="1" type="ORF">CRHIZ90672A_00017349</name>
</gene>
<dbReference type="AlphaFoldDB" id="A0A9N9UZP1"/>
<dbReference type="EMBL" id="CABFNQ020000467">
    <property type="protein sequence ID" value="CAH0016469.1"/>
    <property type="molecule type" value="Genomic_DNA"/>
</dbReference>
<evidence type="ECO:0000313" key="1">
    <source>
        <dbReference type="EMBL" id="CAH0016469.1"/>
    </source>
</evidence>
<reference evidence="1" key="1">
    <citation type="submission" date="2021-10" db="EMBL/GenBank/DDBJ databases">
        <authorList>
            <person name="Piombo E."/>
        </authorList>
    </citation>
    <scope>NUCLEOTIDE SEQUENCE</scope>
</reference>
<keyword evidence="2" id="KW-1185">Reference proteome</keyword>
<comment type="caution">
    <text evidence="1">The sequence shown here is derived from an EMBL/GenBank/DDBJ whole genome shotgun (WGS) entry which is preliminary data.</text>
</comment>
<organism evidence="1 2">
    <name type="scientific">Clonostachys rhizophaga</name>
    <dbReference type="NCBI Taxonomy" id="160324"/>
    <lineage>
        <taxon>Eukaryota</taxon>
        <taxon>Fungi</taxon>
        <taxon>Dikarya</taxon>
        <taxon>Ascomycota</taxon>
        <taxon>Pezizomycotina</taxon>
        <taxon>Sordariomycetes</taxon>
        <taxon>Hypocreomycetidae</taxon>
        <taxon>Hypocreales</taxon>
        <taxon>Bionectriaceae</taxon>
        <taxon>Clonostachys</taxon>
    </lineage>
</organism>
<dbReference type="OrthoDB" id="10518464at2759"/>
<protein>
    <submittedName>
        <fullName evidence="1">Uncharacterized protein</fullName>
    </submittedName>
</protein>
<proteinExistence type="predicted"/>
<dbReference type="Proteomes" id="UP000696573">
    <property type="component" value="Unassembled WGS sequence"/>
</dbReference>